<evidence type="ECO:0000256" key="1">
    <source>
        <dbReference type="SAM" id="MobiDB-lite"/>
    </source>
</evidence>
<feature type="compositionally biased region" description="Polar residues" evidence="1">
    <location>
        <begin position="414"/>
        <end position="424"/>
    </location>
</feature>
<dbReference type="AlphaFoldDB" id="A0A0G4KCS7"/>
<feature type="compositionally biased region" description="Basic and acidic residues" evidence="1">
    <location>
        <begin position="393"/>
        <end position="408"/>
    </location>
</feature>
<reference evidence="2 3" key="1">
    <citation type="submission" date="2015-05" db="EMBL/GenBank/DDBJ databases">
        <authorList>
            <person name="Wang D.B."/>
            <person name="Wang M."/>
        </authorList>
    </citation>
    <scope>NUCLEOTIDE SEQUENCE [LARGE SCALE GENOMIC DNA]</scope>
    <source>
        <strain evidence="2">VL1</strain>
    </source>
</reference>
<organism evidence="2 3">
    <name type="scientific">Verticillium longisporum</name>
    <name type="common">Verticillium dahliae var. longisporum</name>
    <dbReference type="NCBI Taxonomy" id="100787"/>
    <lineage>
        <taxon>Eukaryota</taxon>
        <taxon>Fungi</taxon>
        <taxon>Dikarya</taxon>
        <taxon>Ascomycota</taxon>
        <taxon>Pezizomycotina</taxon>
        <taxon>Sordariomycetes</taxon>
        <taxon>Hypocreomycetidae</taxon>
        <taxon>Glomerellales</taxon>
        <taxon>Plectosphaerellaceae</taxon>
        <taxon>Verticillium</taxon>
    </lineage>
</organism>
<dbReference type="EMBL" id="CVQH01000001">
    <property type="protein sequence ID" value="CRJ79612.1"/>
    <property type="molecule type" value="Genomic_DNA"/>
</dbReference>
<evidence type="ECO:0000313" key="2">
    <source>
        <dbReference type="EMBL" id="CRJ79612.1"/>
    </source>
</evidence>
<feature type="compositionally biased region" description="Low complexity" evidence="1">
    <location>
        <begin position="234"/>
        <end position="246"/>
    </location>
</feature>
<evidence type="ECO:0000313" key="3">
    <source>
        <dbReference type="Proteomes" id="UP000044602"/>
    </source>
</evidence>
<sequence length="471" mass="49902">MSILSSLKKSRQSAKEHNKKEAEKALEEHKQVPYRHVPTHAAIDALAAAPSSWKHDDRPKILEQNRRRSVMATSNLGTKMPGPGGLPRVGSSLSHVTYPSVHANPMRHMPRAYSYNGVPPMPAWGGDRSTTVNYSVPDLALPSIKGKEVERLPMFESGRASSASSKGSPTGSSGDSTSSDDLEMRPSHPRHSTMPTTSSVGMSPLHHTSSGRSVAHRLHPSSRRASDASDRGDPAVLARAAAASSLRGEDRRPPPSYLTRGYSSIPAVSALPPTQLPGALPITEPSATGASSSNSTTSLQSLSVGQQSLSSFNFGGYFSSNPTSAPLSTKSSVSLSTPTTPTATVPEEPNWGEKTPVATPAAPEATPQAPATMASPHLKFSDRRASSRSKVARFTELETIDSRTEQRAPELASQAVTVTLPQEKQQAKAPEEPVPAPVPANVGRRLSKQQPAGGKLPKKSRWSMRGSAVAV</sequence>
<keyword evidence="3" id="KW-1185">Reference proteome</keyword>
<feature type="compositionally biased region" description="Low complexity" evidence="1">
    <location>
        <begin position="286"/>
        <end position="374"/>
    </location>
</feature>
<gene>
    <name evidence="2" type="ORF">BN1708_000055</name>
</gene>
<protein>
    <submittedName>
        <fullName evidence="2">Uncharacterized protein</fullName>
    </submittedName>
</protein>
<feature type="compositionally biased region" description="Basic and acidic residues" evidence="1">
    <location>
        <begin position="13"/>
        <end position="31"/>
    </location>
</feature>
<feature type="compositionally biased region" description="Polar residues" evidence="1">
    <location>
        <begin position="193"/>
        <end position="212"/>
    </location>
</feature>
<proteinExistence type="predicted"/>
<feature type="region of interest" description="Disordered" evidence="1">
    <location>
        <begin position="1"/>
        <end position="34"/>
    </location>
</feature>
<feature type="region of interest" description="Disordered" evidence="1">
    <location>
        <begin position="67"/>
        <end position="91"/>
    </location>
</feature>
<feature type="compositionally biased region" description="Low complexity" evidence="1">
    <location>
        <begin position="157"/>
        <end position="179"/>
    </location>
</feature>
<name>A0A0G4KCS7_VERLO</name>
<accession>A0A0G4KCS7</accession>
<dbReference type="Proteomes" id="UP000044602">
    <property type="component" value="Unassembled WGS sequence"/>
</dbReference>
<feature type="region of interest" description="Disordered" evidence="1">
    <location>
        <begin position="156"/>
        <end position="471"/>
    </location>
</feature>
<feature type="compositionally biased region" description="Basic and acidic residues" evidence="1">
    <location>
        <begin position="224"/>
        <end position="233"/>
    </location>
</feature>